<evidence type="ECO:0000256" key="10">
    <source>
        <dbReference type="ARBA" id="ARBA00093548"/>
    </source>
</evidence>
<reference evidence="14 15" key="1">
    <citation type="submission" date="2020-04" db="EMBL/GenBank/DDBJ databases">
        <title>Draft Whole-Genome sequence of Marichromatium bheemlicum DSM 18632, type strain.</title>
        <authorList>
            <person name="Kyndt J.A."/>
            <person name="Meyer T.E."/>
        </authorList>
    </citation>
    <scope>NUCLEOTIDE SEQUENCE [LARGE SCALE GENOMIC DNA]</scope>
    <source>
        <strain evidence="14 15">DSM 18632</strain>
    </source>
</reference>
<dbReference type="InterPro" id="IPR039910">
    <property type="entry name" value="D15-like"/>
</dbReference>
<organism evidence="14 15">
    <name type="scientific">Marichromatium bheemlicum</name>
    <dbReference type="NCBI Taxonomy" id="365339"/>
    <lineage>
        <taxon>Bacteria</taxon>
        <taxon>Pseudomonadati</taxon>
        <taxon>Pseudomonadota</taxon>
        <taxon>Gammaproteobacteria</taxon>
        <taxon>Chromatiales</taxon>
        <taxon>Chromatiaceae</taxon>
        <taxon>Marichromatium</taxon>
    </lineage>
</organism>
<evidence type="ECO:0000256" key="5">
    <source>
        <dbReference type="ARBA" id="ARBA00022692"/>
    </source>
</evidence>
<evidence type="ECO:0000256" key="2">
    <source>
        <dbReference type="ARBA" id="ARBA00010248"/>
    </source>
</evidence>
<dbReference type="Proteomes" id="UP000740754">
    <property type="component" value="Unassembled WGS sequence"/>
</dbReference>
<evidence type="ECO:0000256" key="4">
    <source>
        <dbReference type="ARBA" id="ARBA00022452"/>
    </source>
</evidence>
<feature type="domain" description="TamA POTRA" evidence="13">
    <location>
        <begin position="42"/>
        <end position="123"/>
    </location>
</feature>
<comment type="caution">
    <text evidence="14">The sequence shown here is derived from an EMBL/GenBank/DDBJ whole genome shotgun (WGS) entry which is preliminary data.</text>
</comment>
<dbReference type="InterPro" id="IPR035243">
    <property type="entry name" value="TamA_POTRA_Dom_1"/>
</dbReference>
<dbReference type="Gene3D" id="3.10.20.310">
    <property type="entry name" value="membrane protein fhac"/>
    <property type="match status" value="3"/>
</dbReference>
<dbReference type="PANTHER" id="PTHR12815">
    <property type="entry name" value="SORTING AND ASSEMBLY MACHINERY SAMM50 PROTEIN FAMILY MEMBER"/>
    <property type="match status" value="1"/>
</dbReference>
<feature type="domain" description="POTRA" evidence="12">
    <location>
        <begin position="210"/>
        <end position="270"/>
    </location>
</feature>
<comment type="subunit">
    <text evidence="10">Interacts with TamB to form the translocation and assembly module (TAM).</text>
</comment>
<keyword evidence="6" id="KW-0732">Signal</keyword>
<keyword evidence="4" id="KW-1134">Transmembrane beta strand</keyword>
<proteinExistence type="inferred from homology"/>
<evidence type="ECO:0000256" key="1">
    <source>
        <dbReference type="ARBA" id="ARBA00004442"/>
    </source>
</evidence>
<sequence length="603" mass="67603">MVIQPVRQAVDGRAPRPVSSLRPWLALSLLGCVLPALALELKVEVSGLEGKQRDNVLALLDIYQEQGSAGLELPRVRALHRLAPQQIRDALAPFGLYRVAIDATLEQPAPPAGPWQARYRVSPGEPVRIGVVDYQVRGPGEDDPAFPERFPMQRGDVLLHADYERAKSELRYTASANGYLDYRLPRHRVLVDPEAYSAAVHFHLDTGPQYHLGEVTFNQDLLDDGLLRRYLRFAPGAVYDPDLLLELQSRLLGSEYYSEVEIVPHKEALDDQGRIPIEVIATRNKANKYRLGVGFATDSGPRFSADWRRRYLNRWGHKFRTELSLSPRHSEWNLDYRIPVQDPTRDYLTIKPQSVYDDSASRKGWVHTVQLAHSQLTSGGWRRTGGFDFRYEDVALNESPSQRTSELVPNISWSKTVSDDPINTNRGYRIKYTLLGTLGGVLAEHSYLSGQIQFKWVRRFAERYRLITRTDLGATLAESVDDLPASRRFYAGGDASVRGWDYDALGPTDPVNGQTVGGRYLAVGSLELEREIHGPWSAALFTDVGNAFDPDYDQQLAYSAGVGVRWASPIGQVRLDLAFALSKDNDNGGWPPARLHIVIGPDL</sequence>
<accession>A0ABX1I9J0</accession>
<evidence type="ECO:0000256" key="7">
    <source>
        <dbReference type="ARBA" id="ARBA00023136"/>
    </source>
</evidence>
<evidence type="ECO:0000256" key="6">
    <source>
        <dbReference type="ARBA" id="ARBA00022729"/>
    </source>
</evidence>
<dbReference type="Pfam" id="PF01103">
    <property type="entry name" value="Omp85"/>
    <property type="match status" value="1"/>
</dbReference>
<keyword evidence="15" id="KW-1185">Reference proteome</keyword>
<keyword evidence="7" id="KW-0472">Membrane</keyword>
<evidence type="ECO:0000256" key="9">
    <source>
        <dbReference type="ARBA" id="ARBA00033063"/>
    </source>
</evidence>
<dbReference type="Pfam" id="PF17243">
    <property type="entry name" value="POTRA_TamA_1"/>
    <property type="match status" value="1"/>
</dbReference>
<dbReference type="Pfam" id="PF07244">
    <property type="entry name" value="POTRA"/>
    <property type="match status" value="1"/>
</dbReference>
<comment type="similarity">
    <text evidence="2">Belongs to the TamA family.</text>
</comment>
<name>A0ABX1I9J0_9GAMM</name>
<evidence type="ECO:0000256" key="8">
    <source>
        <dbReference type="ARBA" id="ARBA00023237"/>
    </source>
</evidence>
<keyword evidence="5" id="KW-0812">Transmembrane</keyword>
<evidence type="ECO:0000256" key="3">
    <source>
        <dbReference type="ARBA" id="ARBA00015419"/>
    </source>
</evidence>
<protein>
    <recommendedName>
        <fullName evidence="3">Translocation and assembly module subunit TamA</fullName>
    </recommendedName>
    <alternativeName>
        <fullName evidence="9">Autotransporter assembly factor TamA</fullName>
    </alternativeName>
</protein>
<evidence type="ECO:0000313" key="14">
    <source>
        <dbReference type="EMBL" id="NKN33704.1"/>
    </source>
</evidence>
<dbReference type="InterPro" id="IPR000184">
    <property type="entry name" value="Bac_surfAg_D15"/>
</dbReference>
<evidence type="ECO:0000313" key="15">
    <source>
        <dbReference type="Proteomes" id="UP000740754"/>
    </source>
</evidence>
<feature type="domain" description="Bacterial surface antigen (D15)" evidence="11">
    <location>
        <begin position="398"/>
        <end position="588"/>
    </location>
</feature>
<dbReference type="PANTHER" id="PTHR12815:SF47">
    <property type="entry name" value="TRANSLOCATION AND ASSEMBLY MODULE SUBUNIT TAMA"/>
    <property type="match status" value="1"/>
</dbReference>
<evidence type="ECO:0000259" key="13">
    <source>
        <dbReference type="Pfam" id="PF17243"/>
    </source>
</evidence>
<keyword evidence="8" id="KW-0998">Cell outer membrane</keyword>
<evidence type="ECO:0000259" key="11">
    <source>
        <dbReference type="Pfam" id="PF01103"/>
    </source>
</evidence>
<dbReference type="InterPro" id="IPR010827">
    <property type="entry name" value="BamA/TamA_POTRA"/>
</dbReference>
<gene>
    <name evidence="14" type="ORF">HF203_10760</name>
</gene>
<evidence type="ECO:0000259" key="12">
    <source>
        <dbReference type="Pfam" id="PF07244"/>
    </source>
</evidence>
<dbReference type="Gene3D" id="2.40.160.50">
    <property type="entry name" value="membrane protein fhac: a member of the omp85/tpsb transporter family"/>
    <property type="match status" value="1"/>
</dbReference>
<dbReference type="EMBL" id="JAAXKX010000014">
    <property type="protein sequence ID" value="NKN33704.1"/>
    <property type="molecule type" value="Genomic_DNA"/>
</dbReference>
<comment type="subcellular location">
    <subcellularLocation>
        <location evidence="1">Cell outer membrane</location>
    </subcellularLocation>
</comment>